<dbReference type="SUPFAM" id="SSF47413">
    <property type="entry name" value="lambda repressor-like DNA-binding domains"/>
    <property type="match status" value="1"/>
</dbReference>
<evidence type="ECO:0000313" key="5">
    <source>
        <dbReference type="EMBL" id="TNU76089.1"/>
    </source>
</evidence>
<gene>
    <name evidence="5" type="ORF">FH969_04675</name>
</gene>
<feature type="domain" description="HTH lacI-type" evidence="4">
    <location>
        <begin position="20"/>
        <end position="75"/>
    </location>
</feature>
<keyword evidence="3" id="KW-0804">Transcription</keyword>
<evidence type="ECO:0000313" key="6">
    <source>
        <dbReference type="Proteomes" id="UP000313849"/>
    </source>
</evidence>
<dbReference type="InterPro" id="IPR028082">
    <property type="entry name" value="Peripla_BP_I"/>
</dbReference>
<dbReference type="OrthoDB" id="37081at2"/>
<dbReference type="EMBL" id="VENP01000011">
    <property type="protein sequence ID" value="TNU76089.1"/>
    <property type="molecule type" value="Genomic_DNA"/>
</dbReference>
<dbReference type="GO" id="GO:0003700">
    <property type="term" value="F:DNA-binding transcription factor activity"/>
    <property type="evidence" value="ECO:0007669"/>
    <property type="project" value="TreeGrafter"/>
</dbReference>
<dbReference type="GO" id="GO:0000976">
    <property type="term" value="F:transcription cis-regulatory region binding"/>
    <property type="evidence" value="ECO:0007669"/>
    <property type="project" value="TreeGrafter"/>
</dbReference>
<name>A0A5C5BEP9_9MICO</name>
<dbReference type="Gene3D" id="3.40.50.2300">
    <property type="match status" value="2"/>
</dbReference>
<keyword evidence="1" id="KW-0805">Transcription regulation</keyword>
<accession>A0A5C5BEP9</accession>
<dbReference type="Proteomes" id="UP000313849">
    <property type="component" value="Unassembled WGS sequence"/>
</dbReference>
<dbReference type="RefSeq" id="WP_139986309.1">
    <property type="nucleotide sequence ID" value="NZ_VENP01000011.1"/>
</dbReference>
<dbReference type="InterPro" id="IPR000843">
    <property type="entry name" value="HTH_LacI"/>
</dbReference>
<proteinExistence type="predicted"/>
<dbReference type="CDD" id="cd01392">
    <property type="entry name" value="HTH_LacI"/>
    <property type="match status" value="1"/>
</dbReference>
<dbReference type="PANTHER" id="PTHR30146:SF109">
    <property type="entry name" value="HTH-TYPE TRANSCRIPTIONAL REGULATOR GALS"/>
    <property type="match status" value="1"/>
</dbReference>
<comment type="caution">
    <text evidence="5">The sequence shown here is derived from an EMBL/GenBank/DDBJ whole genome shotgun (WGS) entry which is preliminary data.</text>
</comment>
<dbReference type="PROSITE" id="PS50932">
    <property type="entry name" value="HTH_LACI_2"/>
    <property type="match status" value="1"/>
</dbReference>
<dbReference type="Pfam" id="PF13377">
    <property type="entry name" value="Peripla_BP_3"/>
    <property type="match status" value="1"/>
</dbReference>
<evidence type="ECO:0000256" key="1">
    <source>
        <dbReference type="ARBA" id="ARBA00023015"/>
    </source>
</evidence>
<evidence type="ECO:0000256" key="3">
    <source>
        <dbReference type="ARBA" id="ARBA00023163"/>
    </source>
</evidence>
<dbReference type="SMART" id="SM00354">
    <property type="entry name" value="HTH_LACI"/>
    <property type="match status" value="1"/>
</dbReference>
<protein>
    <submittedName>
        <fullName evidence="5">Substrate-binding domain-containing protein</fullName>
    </submittedName>
</protein>
<dbReference type="InterPro" id="IPR010982">
    <property type="entry name" value="Lambda_DNA-bd_dom_sf"/>
</dbReference>
<keyword evidence="2" id="KW-0238">DNA-binding</keyword>
<evidence type="ECO:0000259" key="4">
    <source>
        <dbReference type="PROSITE" id="PS50932"/>
    </source>
</evidence>
<dbReference type="Pfam" id="PF00356">
    <property type="entry name" value="LacI"/>
    <property type="match status" value="1"/>
</dbReference>
<organism evidence="5 6">
    <name type="scientific">Miniimonas arenae</name>
    <dbReference type="NCBI Taxonomy" id="676201"/>
    <lineage>
        <taxon>Bacteria</taxon>
        <taxon>Bacillati</taxon>
        <taxon>Actinomycetota</taxon>
        <taxon>Actinomycetes</taxon>
        <taxon>Micrococcales</taxon>
        <taxon>Beutenbergiaceae</taxon>
        <taxon>Miniimonas</taxon>
    </lineage>
</organism>
<reference evidence="5 6" key="1">
    <citation type="submission" date="2019-06" db="EMBL/GenBank/DDBJ databases">
        <title>Draft genome sequence of Miniimonas arenae KCTC 19750T isolated from sea sand.</title>
        <authorList>
            <person name="Park S.-J."/>
        </authorList>
    </citation>
    <scope>NUCLEOTIDE SEQUENCE [LARGE SCALE GENOMIC DNA]</scope>
    <source>
        <strain evidence="5 6">KCTC 19750</strain>
    </source>
</reference>
<dbReference type="InterPro" id="IPR046335">
    <property type="entry name" value="LacI/GalR-like_sensor"/>
</dbReference>
<keyword evidence="6" id="KW-1185">Reference proteome</keyword>
<sequence length="353" mass="36962">MAGAGQTEPGVDVAFERQVVTLRDVADAAGVSVSTASRVLDERGPRSRSASADRVRRAADELGYRRNAIAAGLRRGATGTIGMLVPRLSDTVMAVMYEAVESAARARGFMAVVATSGDDPQDEARATETLLDRNVDGLVLATARFDDSLPASLRERGIPHVLVLRTDGVSASSLGDDETGGYLATRHLLDLGHERVAVVAGPAFTSTARSRLAGARRALTERGLEAPAELVGHAPTYGVDDGVLAGERLFALPAAERPTAVFAANDNLAIGVMSAAYRAGQVPGQDVAIVGYNDIPFSRRMPVPLSSVLVPYDHIAATALDLLAEHGEPRIERAMPTLIPRASSGAPLRGGRS</sequence>
<dbReference type="PANTHER" id="PTHR30146">
    <property type="entry name" value="LACI-RELATED TRANSCRIPTIONAL REPRESSOR"/>
    <property type="match status" value="1"/>
</dbReference>
<dbReference type="AlphaFoldDB" id="A0A5C5BEP9"/>
<dbReference type="SUPFAM" id="SSF53822">
    <property type="entry name" value="Periplasmic binding protein-like I"/>
    <property type="match status" value="1"/>
</dbReference>
<dbReference type="Gene3D" id="1.10.260.40">
    <property type="entry name" value="lambda repressor-like DNA-binding domains"/>
    <property type="match status" value="1"/>
</dbReference>
<dbReference type="PROSITE" id="PS00356">
    <property type="entry name" value="HTH_LACI_1"/>
    <property type="match status" value="1"/>
</dbReference>
<evidence type="ECO:0000256" key="2">
    <source>
        <dbReference type="ARBA" id="ARBA00023125"/>
    </source>
</evidence>